<dbReference type="Gene3D" id="2.60.260.20">
    <property type="entry name" value="Urease metallochaperone UreE, N-terminal domain"/>
    <property type="match status" value="2"/>
</dbReference>
<dbReference type="InterPro" id="IPR018253">
    <property type="entry name" value="DnaJ_domain_CS"/>
</dbReference>
<sequence>MVKETDLYDLLEVQPSASEGELKKAYRKLALKYHPDKNPDDPEKFKHISQAYEILSDKDKREIYDQGGMEALQGGGGGGGFHDPMDIFSMFFGGGRGGGSRRQRTVRPTVHQMRVSLEQLYKGCTRKLKISRIALCKPCEGRGGAAGAEKQCDECDGHGVVIRMQRLGPGMVTQMQTRCPACGGEGKQIEQKDRCKSCNGKKKTQEELIIEVKIEPGMHDGEKIVFEGKGNEEPGLPAGDVVIVLDEQKHNNFARQGANLIMEEQIDLAEALCGFTRVITTLDDKKIFYTSLPGEVIDHGDVKVIQGRGMPHHRNPTDKGDLIIQFRVQFPSHLDDNSRRVLSQLLPDKTTVMVDDDIETFELEKVGPSHHSSRGRGGHGHGHQFEDGGPGGVRCQQQ</sequence>
<dbReference type="GO" id="GO:0005524">
    <property type="term" value="F:ATP binding"/>
    <property type="evidence" value="ECO:0007669"/>
    <property type="project" value="InterPro"/>
</dbReference>
<evidence type="ECO:0000256" key="3">
    <source>
        <dbReference type="ARBA" id="ARBA00022771"/>
    </source>
</evidence>
<dbReference type="FunFam" id="2.10.230.10:FF:000001">
    <property type="entry name" value="DnaJ subfamily A member 2"/>
    <property type="match status" value="1"/>
</dbReference>
<evidence type="ECO:0000256" key="4">
    <source>
        <dbReference type="ARBA" id="ARBA00022833"/>
    </source>
</evidence>
<evidence type="ECO:0000259" key="7">
    <source>
        <dbReference type="PROSITE" id="PS50076"/>
    </source>
</evidence>
<dbReference type="EMBL" id="BTRK01000005">
    <property type="protein sequence ID" value="GMR55670.1"/>
    <property type="molecule type" value="Genomic_DNA"/>
</dbReference>
<feature type="zinc finger region" description="CR-type" evidence="5">
    <location>
        <begin position="123"/>
        <end position="207"/>
    </location>
</feature>
<dbReference type="InterPro" id="IPR001305">
    <property type="entry name" value="HSP_DnaJ_Cys-rich_dom"/>
</dbReference>
<dbReference type="InterPro" id="IPR036410">
    <property type="entry name" value="HSP_DnaJ_Cys-rich_dom_sf"/>
</dbReference>
<proteinExistence type="inferred from homology"/>
<reference evidence="10" key="1">
    <citation type="submission" date="2022-10" db="EMBL/GenBank/DDBJ databases">
        <title>Genome assembly of Pristionchus species.</title>
        <authorList>
            <person name="Yoshida K."/>
            <person name="Sommer R.J."/>
        </authorList>
    </citation>
    <scope>NUCLEOTIDE SEQUENCE [LARGE SCALE GENOMIC DNA]</scope>
    <source>
        <strain evidence="10">RS5460</strain>
    </source>
</reference>
<dbReference type="Pfam" id="PF00226">
    <property type="entry name" value="DnaJ"/>
    <property type="match status" value="1"/>
</dbReference>
<name>A0AAN5D408_9BILA</name>
<dbReference type="InterPro" id="IPR001623">
    <property type="entry name" value="DnaJ_domain"/>
</dbReference>
<dbReference type="PROSITE" id="PS51188">
    <property type="entry name" value="ZF_CR"/>
    <property type="match status" value="1"/>
</dbReference>
<dbReference type="CDD" id="cd10719">
    <property type="entry name" value="DnaJ_zf"/>
    <property type="match status" value="1"/>
</dbReference>
<dbReference type="PROSITE" id="PS00636">
    <property type="entry name" value="DNAJ_1"/>
    <property type="match status" value="1"/>
</dbReference>
<keyword evidence="3 5" id="KW-0863">Zinc-finger</keyword>
<keyword evidence="4 5" id="KW-0862">Zinc</keyword>
<dbReference type="PRINTS" id="PR00625">
    <property type="entry name" value="JDOMAIN"/>
</dbReference>
<comment type="caution">
    <text evidence="9">The sequence shown here is derived from an EMBL/GenBank/DDBJ whole genome shotgun (WGS) entry which is preliminary data.</text>
</comment>
<evidence type="ECO:0000313" key="9">
    <source>
        <dbReference type="EMBL" id="GMR55670.1"/>
    </source>
</evidence>
<keyword evidence="1 5" id="KW-0479">Metal-binding</keyword>
<dbReference type="InterPro" id="IPR036869">
    <property type="entry name" value="J_dom_sf"/>
</dbReference>
<dbReference type="InterPro" id="IPR008971">
    <property type="entry name" value="HSP40/DnaJ_pept-bd"/>
</dbReference>
<dbReference type="PANTHER" id="PTHR43888">
    <property type="entry name" value="DNAJ-LIKE-2, ISOFORM A-RELATED"/>
    <property type="match status" value="1"/>
</dbReference>
<dbReference type="AlphaFoldDB" id="A0AAN5D408"/>
<dbReference type="PROSITE" id="PS50076">
    <property type="entry name" value="DNAJ_2"/>
    <property type="match status" value="1"/>
</dbReference>
<dbReference type="SUPFAM" id="SSF46565">
    <property type="entry name" value="Chaperone J-domain"/>
    <property type="match status" value="1"/>
</dbReference>
<feature type="region of interest" description="Disordered" evidence="6">
    <location>
        <begin position="365"/>
        <end position="398"/>
    </location>
</feature>
<gene>
    <name evidence="9" type="ORF">PMAYCL1PPCAC_25865</name>
</gene>
<evidence type="ECO:0000259" key="8">
    <source>
        <dbReference type="PROSITE" id="PS51188"/>
    </source>
</evidence>
<feature type="domain" description="J" evidence="7">
    <location>
        <begin position="6"/>
        <end position="68"/>
    </location>
</feature>
<dbReference type="SMART" id="SM00271">
    <property type="entry name" value="DnaJ"/>
    <property type="match status" value="1"/>
</dbReference>
<dbReference type="GO" id="GO:0008270">
    <property type="term" value="F:zinc ion binding"/>
    <property type="evidence" value="ECO:0007669"/>
    <property type="project" value="UniProtKB-KW"/>
</dbReference>
<evidence type="ECO:0000256" key="5">
    <source>
        <dbReference type="PROSITE-ProRule" id="PRU00546"/>
    </source>
</evidence>
<accession>A0AAN5D408</accession>
<evidence type="ECO:0000256" key="6">
    <source>
        <dbReference type="SAM" id="MobiDB-lite"/>
    </source>
</evidence>
<dbReference type="SUPFAM" id="SSF49493">
    <property type="entry name" value="HSP40/DnaJ peptide-binding domain"/>
    <property type="match status" value="2"/>
</dbReference>
<dbReference type="InterPro" id="IPR002939">
    <property type="entry name" value="DnaJ_C"/>
</dbReference>
<dbReference type="GO" id="GO:0009408">
    <property type="term" value="P:response to heat"/>
    <property type="evidence" value="ECO:0007669"/>
    <property type="project" value="InterPro"/>
</dbReference>
<organism evidence="9 10">
    <name type="scientific">Pristionchus mayeri</name>
    <dbReference type="NCBI Taxonomy" id="1317129"/>
    <lineage>
        <taxon>Eukaryota</taxon>
        <taxon>Metazoa</taxon>
        <taxon>Ecdysozoa</taxon>
        <taxon>Nematoda</taxon>
        <taxon>Chromadorea</taxon>
        <taxon>Rhabditida</taxon>
        <taxon>Rhabditina</taxon>
        <taxon>Diplogasteromorpha</taxon>
        <taxon>Diplogasteroidea</taxon>
        <taxon>Neodiplogasteridae</taxon>
        <taxon>Pristionchus</taxon>
    </lineage>
</organism>
<keyword evidence="10" id="KW-1185">Reference proteome</keyword>
<dbReference type="InterPro" id="IPR044713">
    <property type="entry name" value="DNJA1/2-like"/>
</dbReference>
<keyword evidence="2" id="KW-0677">Repeat</keyword>
<dbReference type="GO" id="GO:0006457">
    <property type="term" value="P:protein folding"/>
    <property type="evidence" value="ECO:0007669"/>
    <property type="project" value="InterPro"/>
</dbReference>
<feature type="compositionally biased region" description="Basic residues" evidence="6">
    <location>
        <begin position="371"/>
        <end position="382"/>
    </location>
</feature>
<dbReference type="CDD" id="cd10747">
    <property type="entry name" value="DnaJ_C"/>
    <property type="match status" value="1"/>
</dbReference>
<protein>
    <submittedName>
        <fullName evidence="9">Uncharacterized protein</fullName>
    </submittedName>
</protein>
<feature type="domain" description="CR-type" evidence="8">
    <location>
        <begin position="123"/>
        <end position="207"/>
    </location>
</feature>
<dbReference type="Gene3D" id="2.10.230.10">
    <property type="entry name" value="Heat shock protein DnaJ, cysteine-rich domain"/>
    <property type="match status" value="1"/>
</dbReference>
<evidence type="ECO:0000256" key="1">
    <source>
        <dbReference type="ARBA" id="ARBA00022723"/>
    </source>
</evidence>
<dbReference type="GO" id="GO:0030544">
    <property type="term" value="F:Hsp70 protein binding"/>
    <property type="evidence" value="ECO:0007669"/>
    <property type="project" value="InterPro"/>
</dbReference>
<dbReference type="FunFam" id="2.60.260.20:FF:000003">
    <property type="entry name" value="DnaJ subfamily A member 2"/>
    <property type="match status" value="1"/>
</dbReference>
<dbReference type="FunFam" id="1.10.287.110:FF:000041">
    <property type="entry name" value="Chaperone protein DNAj, putative"/>
    <property type="match status" value="1"/>
</dbReference>
<dbReference type="HAMAP" id="MF_01152">
    <property type="entry name" value="DnaJ"/>
    <property type="match status" value="1"/>
</dbReference>
<dbReference type="Gene3D" id="1.10.287.110">
    <property type="entry name" value="DnaJ domain"/>
    <property type="match status" value="1"/>
</dbReference>
<dbReference type="GO" id="GO:0051082">
    <property type="term" value="F:unfolded protein binding"/>
    <property type="evidence" value="ECO:0007669"/>
    <property type="project" value="InterPro"/>
</dbReference>
<dbReference type="Proteomes" id="UP001328107">
    <property type="component" value="Unassembled WGS sequence"/>
</dbReference>
<dbReference type="InterPro" id="IPR012724">
    <property type="entry name" value="DnaJ"/>
</dbReference>
<evidence type="ECO:0000313" key="10">
    <source>
        <dbReference type="Proteomes" id="UP001328107"/>
    </source>
</evidence>
<dbReference type="Pfam" id="PF01556">
    <property type="entry name" value="DnaJ_C"/>
    <property type="match status" value="1"/>
</dbReference>
<evidence type="ECO:0000256" key="2">
    <source>
        <dbReference type="ARBA" id="ARBA00022737"/>
    </source>
</evidence>
<dbReference type="Pfam" id="PF00684">
    <property type="entry name" value="DnaJ_CXXCXGXG"/>
    <property type="match status" value="1"/>
</dbReference>
<dbReference type="CDD" id="cd06257">
    <property type="entry name" value="DnaJ"/>
    <property type="match status" value="1"/>
</dbReference>
<dbReference type="SUPFAM" id="SSF57938">
    <property type="entry name" value="DnaJ/Hsp40 cysteine-rich domain"/>
    <property type="match status" value="1"/>
</dbReference>